<dbReference type="InterPro" id="IPR051222">
    <property type="entry name" value="PPR/CCM1_RNA-binding"/>
</dbReference>
<dbReference type="AlphaFoldDB" id="A0AAD2FIF5"/>
<evidence type="ECO:0000256" key="1">
    <source>
        <dbReference type="ARBA" id="ARBA00022737"/>
    </source>
</evidence>
<sequence length="622" mass="71293">MPKQYERKSNEEKMRESVDLILNAPIGSLQPNSWLEAHKVIEHIAEIEKISEAFRILDRLAKEPTAKTKLSHDAIYTVVQKWFTMCHHQKKMVFPPMKVWQNIEAYEKVGIIMESRTYHRIIEALAIGKFSKPSNKYGPVGPVLAEKILERMMEKSSHSNPVVRPSTYTFNAVLVAWQNAASRSSWAKKEAPQRSLALLNKLKMLYDARWGPELSPDKDVYRRVMNIFAHRGEGDQVEALLEEMYERYWDEGQPANLVPTNSHFSLVLFAWSKSDDPSAAERANQILERMLEMETSGEIPGLQVSAFCFNIVMICMSRARTKEAALEVQKLFERMLELAKTDKAKKPVGGTYTALIGNWSSFDAAKAEEVFWTWKEEHENGKCGMKLDSRLLGTLIAGCYKSKTIPDTAERCDRLLQYALGADLKTFEPSVVLFNMTINAYCRKKTMGGVERAEELLRQMEDYKDILSPTIFSYVPIIQTLAGLGHVERAEQLLLEWYSSEGRNKKSNHSPSMKMKKRLDTQTFNSLLRAWLSKTKINPEAAARAEELLLTMRRLGVRTNALSFQLALQCRQRANHDSIQTTRDWERVDDIVSFLYDEYKSGAPIKNDTLVKMVNDWSVLKI</sequence>
<dbReference type="PANTHER" id="PTHR47942">
    <property type="entry name" value="TETRATRICOPEPTIDE REPEAT (TPR)-LIKE SUPERFAMILY PROTEIN-RELATED"/>
    <property type="match status" value="1"/>
</dbReference>
<dbReference type="Proteomes" id="UP001295423">
    <property type="component" value="Unassembled WGS sequence"/>
</dbReference>
<dbReference type="EMBL" id="CAKOGP040001112">
    <property type="protein sequence ID" value="CAJ1942886.1"/>
    <property type="molecule type" value="Genomic_DNA"/>
</dbReference>
<accession>A0AAD2FIF5</accession>
<protein>
    <recommendedName>
        <fullName evidence="4">Pentacotripeptide-repeat region of PRORP domain-containing protein</fullName>
    </recommendedName>
</protein>
<dbReference type="PANTHER" id="PTHR47942:SF63">
    <property type="entry name" value="PENTATRICOPEPTIDE REPEAT-CONTAINING PROTEIN"/>
    <property type="match status" value="1"/>
</dbReference>
<name>A0AAD2FIF5_9STRA</name>
<dbReference type="Gene3D" id="1.25.40.10">
    <property type="entry name" value="Tetratricopeptide repeat domain"/>
    <property type="match status" value="3"/>
</dbReference>
<keyword evidence="1" id="KW-0677">Repeat</keyword>
<gene>
    <name evidence="2" type="ORF">CYCCA115_LOCUS8170</name>
</gene>
<evidence type="ECO:0000313" key="3">
    <source>
        <dbReference type="Proteomes" id="UP001295423"/>
    </source>
</evidence>
<dbReference type="InterPro" id="IPR011990">
    <property type="entry name" value="TPR-like_helical_dom_sf"/>
</dbReference>
<organism evidence="2 3">
    <name type="scientific">Cylindrotheca closterium</name>
    <dbReference type="NCBI Taxonomy" id="2856"/>
    <lineage>
        <taxon>Eukaryota</taxon>
        <taxon>Sar</taxon>
        <taxon>Stramenopiles</taxon>
        <taxon>Ochrophyta</taxon>
        <taxon>Bacillariophyta</taxon>
        <taxon>Bacillariophyceae</taxon>
        <taxon>Bacillariophycidae</taxon>
        <taxon>Bacillariales</taxon>
        <taxon>Bacillariaceae</taxon>
        <taxon>Cylindrotheca</taxon>
    </lineage>
</organism>
<evidence type="ECO:0000313" key="2">
    <source>
        <dbReference type="EMBL" id="CAJ1942886.1"/>
    </source>
</evidence>
<evidence type="ECO:0008006" key="4">
    <source>
        <dbReference type="Google" id="ProtNLM"/>
    </source>
</evidence>
<keyword evidence="3" id="KW-1185">Reference proteome</keyword>
<comment type="caution">
    <text evidence="2">The sequence shown here is derived from an EMBL/GenBank/DDBJ whole genome shotgun (WGS) entry which is preliminary data.</text>
</comment>
<reference evidence="2" key="1">
    <citation type="submission" date="2023-08" db="EMBL/GenBank/DDBJ databases">
        <authorList>
            <person name="Audoor S."/>
            <person name="Bilcke G."/>
        </authorList>
    </citation>
    <scope>NUCLEOTIDE SEQUENCE</scope>
</reference>
<proteinExistence type="predicted"/>